<keyword evidence="1" id="KW-0812">Transmembrane</keyword>
<feature type="transmembrane region" description="Helical" evidence="1">
    <location>
        <begin position="29"/>
        <end position="52"/>
    </location>
</feature>
<evidence type="ECO:0000313" key="4">
    <source>
        <dbReference type="Proteomes" id="UP000054837"/>
    </source>
</evidence>
<evidence type="ECO:0000256" key="1">
    <source>
        <dbReference type="SAM" id="Phobius"/>
    </source>
</evidence>
<name>A0A0W8I8S4_9MICO</name>
<keyword evidence="4" id="KW-1185">Reference proteome</keyword>
<dbReference type="RefSeq" id="WP_058890900.1">
    <property type="nucleotide sequence ID" value="NZ_LQBL01000022.1"/>
</dbReference>
<keyword evidence="1" id="KW-1133">Transmembrane helix</keyword>
<dbReference type="OrthoDB" id="3730669at2"/>
<dbReference type="AlphaFoldDB" id="A0A0W8I8S4"/>
<dbReference type="Proteomes" id="UP000054837">
    <property type="component" value="Unassembled WGS sequence"/>
</dbReference>
<dbReference type="PANTHER" id="PTHR34473">
    <property type="entry name" value="UPF0699 TRANSMEMBRANE PROTEIN YDBS"/>
    <property type="match status" value="1"/>
</dbReference>
<sequence length="173" mass="19271">MTVTQPSSVPDAAPLHEPAHQVSPRAVRYWALQGFLGAVVVWAILFAVYWFVPDGVQRWLGPVFVAILVYTVVEQALEPLIRYRRTRWEVTGERVFAQTGWLSRDQRIAPLSRVQTVDTERGPLMRIFRLANVTVTTASAAGPIRLTCLDTDVADRVTAELARVTGQTRGDAT</sequence>
<dbReference type="STRING" id="767452.AVL62_05755"/>
<organism evidence="3 4">
    <name type="scientific">Serinicoccus chungangensis</name>
    <dbReference type="NCBI Taxonomy" id="767452"/>
    <lineage>
        <taxon>Bacteria</taxon>
        <taxon>Bacillati</taxon>
        <taxon>Actinomycetota</taxon>
        <taxon>Actinomycetes</taxon>
        <taxon>Micrococcales</taxon>
        <taxon>Ornithinimicrobiaceae</taxon>
        <taxon>Serinicoccus</taxon>
    </lineage>
</organism>
<keyword evidence="1" id="KW-0472">Membrane</keyword>
<gene>
    <name evidence="3" type="ORF">AVL62_05755</name>
</gene>
<accession>A0A0W8I8S4</accession>
<feature type="domain" description="YdbS-like PH" evidence="2">
    <location>
        <begin position="83"/>
        <end position="159"/>
    </location>
</feature>
<comment type="caution">
    <text evidence="3">The sequence shown here is derived from an EMBL/GenBank/DDBJ whole genome shotgun (WGS) entry which is preliminary data.</text>
</comment>
<dbReference type="PANTHER" id="PTHR34473:SF3">
    <property type="entry name" value="TRANSMEMBRANE PROTEIN-RELATED"/>
    <property type="match status" value="1"/>
</dbReference>
<feature type="transmembrane region" description="Helical" evidence="1">
    <location>
        <begin position="58"/>
        <end position="77"/>
    </location>
</feature>
<evidence type="ECO:0000259" key="2">
    <source>
        <dbReference type="Pfam" id="PF03703"/>
    </source>
</evidence>
<evidence type="ECO:0000313" key="3">
    <source>
        <dbReference type="EMBL" id="KUG55791.1"/>
    </source>
</evidence>
<dbReference type="EMBL" id="LQBL01000022">
    <property type="protein sequence ID" value="KUG55791.1"/>
    <property type="molecule type" value="Genomic_DNA"/>
</dbReference>
<proteinExistence type="predicted"/>
<protein>
    <recommendedName>
        <fullName evidence="2">YdbS-like PH domain-containing protein</fullName>
    </recommendedName>
</protein>
<dbReference type="InterPro" id="IPR005182">
    <property type="entry name" value="YdbS-like_PH"/>
</dbReference>
<dbReference type="Pfam" id="PF03703">
    <property type="entry name" value="bPH_2"/>
    <property type="match status" value="1"/>
</dbReference>
<reference evidence="3 4" key="1">
    <citation type="submission" date="2015-12" db="EMBL/GenBank/DDBJ databases">
        <title>Serinicoccus chungangenesis strain CD08_5 genome sequencing and assembly.</title>
        <authorList>
            <person name="Chander A.M."/>
            <person name="Kaur G."/>
            <person name="Nair G.R."/>
            <person name="Dhawan D.K."/>
            <person name="Kochhar R.K."/>
            <person name="Mayilraj S."/>
            <person name="Bhadada S.K."/>
        </authorList>
    </citation>
    <scope>NUCLEOTIDE SEQUENCE [LARGE SCALE GENOMIC DNA]</scope>
    <source>
        <strain evidence="3 4">CD08_5</strain>
    </source>
</reference>